<name>A0ABN2A187_9MICO</name>
<comment type="caution">
    <text evidence="1">The sequence shown here is derived from an EMBL/GenBank/DDBJ whole genome shotgun (WGS) entry which is preliminary data.</text>
</comment>
<organism evidence="1 2">
    <name type="scientific">Brevibacterium permense</name>
    <dbReference type="NCBI Taxonomy" id="234834"/>
    <lineage>
        <taxon>Bacteria</taxon>
        <taxon>Bacillati</taxon>
        <taxon>Actinomycetota</taxon>
        <taxon>Actinomycetes</taxon>
        <taxon>Micrococcales</taxon>
        <taxon>Brevibacteriaceae</taxon>
        <taxon>Brevibacterium</taxon>
    </lineage>
</organism>
<sequence>MIMIGRFPGSTAWSDSGPTRATVGRVEAEAFDGVLIAVTDVAGVEIRCQGRFGALGGGDEDLQTVGHGEFDRDEVVAAGHHEFQGSRGDDGSVVGDEVGERAGGGLAFTEEDEGLFLPRFLMHVEGEVGGELRPIAVAHGQEAGNDRELVGVLGLL</sequence>
<proteinExistence type="predicted"/>
<keyword evidence="2" id="KW-1185">Reference proteome</keyword>
<reference evidence="1 2" key="1">
    <citation type="journal article" date="2019" name="Int. J. Syst. Evol. Microbiol.">
        <title>The Global Catalogue of Microorganisms (GCM) 10K type strain sequencing project: providing services to taxonomists for standard genome sequencing and annotation.</title>
        <authorList>
            <consortium name="The Broad Institute Genomics Platform"/>
            <consortium name="The Broad Institute Genome Sequencing Center for Infectious Disease"/>
            <person name="Wu L."/>
            <person name="Ma J."/>
        </authorList>
    </citation>
    <scope>NUCLEOTIDE SEQUENCE [LARGE SCALE GENOMIC DNA]</scope>
    <source>
        <strain evidence="1 2">JCM 13318</strain>
    </source>
</reference>
<accession>A0ABN2A187</accession>
<evidence type="ECO:0000313" key="1">
    <source>
        <dbReference type="EMBL" id="GAA1508352.1"/>
    </source>
</evidence>
<gene>
    <name evidence="1" type="ORF">GCM10009690_09140</name>
</gene>
<protein>
    <submittedName>
        <fullName evidence="1">Uncharacterized protein</fullName>
    </submittedName>
</protein>
<evidence type="ECO:0000313" key="2">
    <source>
        <dbReference type="Proteomes" id="UP001500177"/>
    </source>
</evidence>
<dbReference type="Proteomes" id="UP001500177">
    <property type="component" value="Unassembled WGS sequence"/>
</dbReference>
<dbReference type="EMBL" id="BAAALX010000001">
    <property type="protein sequence ID" value="GAA1508352.1"/>
    <property type="molecule type" value="Genomic_DNA"/>
</dbReference>